<dbReference type="EMBL" id="CACRSM010000002">
    <property type="protein sequence ID" value="VYT03779.1"/>
    <property type="molecule type" value="Genomic_DNA"/>
</dbReference>
<organism evidence="5">
    <name type="scientific">Schaalia odontolytica</name>
    <dbReference type="NCBI Taxonomy" id="1660"/>
    <lineage>
        <taxon>Bacteria</taxon>
        <taxon>Bacillati</taxon>
        <taxon>Actinomycetota</taxon>
        <taxon>Actinomycetes</taxon>
        <taxon>Actinomycetales</taxon>
        <taxon>Actinomycetaceae</taxon>
        <taxon>Schaalia</taxon>
    </lineage>
</organism>
<evidence type="ECO:0000256" key="2">
    <source>
        <dbReference type="ARBA" id="ARBA00022763"/>
    </source>
</evidence>
<protein>
    <submittedName>
        <fullName evidence="5">DNA polymerase IV</fullName>
        <ecNumber evidence="5">2.7.7.7</ecNumber>
    </submittedName>
</protein>
<dbReference type="CDD" id="cd03468">
    <property type="entry name" value="PolY_like"/>
    <property type="match status" value="1"/>
</dbReference>
<dbReference type="PANTHER" id="PTHR35369:SF2">
    <property type="entry name" value="BLR3025 PROTEIN"/>
    <property type="match status" value="1"/>
</dbReference>
<keyword evidence="2" id="KW-0227">DNA damage</keyword>
<dbReference type="InterPro" id="IPR050356">
    <property type="entry name" value="SulA_CellDiv_inhibitor"/>
</dbReference>
<dbReference type="Gene3D" id="3.30.70.270">
    <property type="match status" value="1"/>
</dbReference>
<dbReference type="InterPro" id="IPR001126">
    <property type="entry name" value="UmuC"/>
</dbReference>
<evidence type="ECO:0000256" key="3">
    <source>
        <dbReference type="ARBA" id="ARBA00025589"/>
    </source>
</evidence>
<keyword evidence="5" id="KW-0548">Nucleotidyltransferase</keyword>
<dbReference type="InterPro" id="IPR043128">
    <property type="entry name" value="Rev_trsase/Diguanyl_cyclase"/>
</dbReference>
<dbReference type="InterPro" id="IPR043502">
    <property type="entry name" value="DNA/RNA_pol_sf"/>
</dbReference>
<name>A0A6N2TFZ9_9ACTO</name>
<dbReference type="Pfam" id="PF00817">
    <property type="entry name" value="IMS"/>
    <property type="match status" value="1"/>
</dbReference>
<evidence type="ECO:0000256" key="1">
    <source>
        <dbReference type="ARBA" id="ARBA00010945"/>
    </source>
</evidence>
<comment type="function">
    <text evidence="3">Poorly processive, error-prone DNA polymerase involved in untargeted mutagenesis. Copies undamaged DNA at stalled replication forks, which arise in vivo from mismatched or misaligned primer ends. These misaligned primers can be extended by PolIV. Exhibits no 3'-5' exonuclease (proofreading) activity. May be involved in translesional synthesis, in conjunction with the beta clamp from PolIII.</text>
</comment>
<evidence type="ECO:0000259" key="4">
    <source>
        <dbReference type="Pfam" id="PF00817"/>
    </source>
</evidence>
<dbReference type="EC" id="2.7.7.7" evidence="5"/>
<reference evidence="5" key="1">
    <citation type="submission" date="2019-11" db="EMBL/GenBank/DDBJ databases">
        <authorList>
            <person name="Feng L."/>
        </authorList>
    </citation>
    <scope>NUCLEOTIDE SEQUENCE</scope>
    <source>
        <strain evidence="5">AodontolyticusLFYP35</strain>
    </source>
</reference>
<gene>
    <name evidence="5" type="primary">dinB_1</name>
    <name evidence="5" type="ORF">AOLFYP35_01309</name>
</gene>
<dbReference type="GO" id="GO:0006281">
    <property type="term" value="P:DNA repair"/>
    <property type="evidence" value="ECO:0007669"/>
    <property type="project" value="InterPro"/>
</dbReference>
<dbReference type="GO" id="GO:0003887">
    <property type="term" value="F:DNA-directed DNA polymerase activity"/>
    <property type="evidence" value="ECO:0007669"/>
    <property type="project" value="UniProtKB-EC"/>
</dbReference>
<dbReference type="PANTHER" id="PTHR35369">
    <property type="entry name" value="BLR3025 PROTEIN-RELATED"/>
    <property type="match status" value="1"/>
</dbReference>
<accession>A0A6N2TFZ9</accession>
<dbReference type="Gene3D" id="3.40.1170.60">
    <property type="match status" value="1"/>
</dbReference>
<keyword evidence="5" id="KW-0808">Transferase</keyword>
<evidence type="ECO:0000313" key="5">
    <source>
        <dbReference type="EMBL" id="VYT03779.1"/>
    </source>
</evidence>
<feature type="domain" description="UmuC" evidence="4">
    <location>
        <begin position="29"/>
        <end position="145"/>
    </location>
</feature>
<proteinExistence type="inferred from homology"/>
<dbReference type="AlphaFoldDB" id="A0A6N2TFZ9"/>
<dbReference type="SUPFAM" id="SSF56672">
    <property type="entry name" value="DNA/RNA polymerases"/>
    <property type="match status" value="1"/>
</dbReference>
<sequence length="524" mass="58665">MRCLMVWIPNWEINALVVDIPPGAHGAIEERGFLKTVTPSAWKCGVRPGMRVSMARYLCPDLLIVPSDPRRELNSFEVIVQACEQWVAGIACVRPGLAWAPASGAARWSGSEEQLAENIVDSISRWSGSESNVGIASGPLASYAAARRGIIVPPERTQEFLDHIDLAQCLPLFPQKQHEQLQQVIDTCRSVGVMHGRDLMRMGESALYTRFGNIGQQLYELFSGKDLWIPKHEIPVREVQVDEECEESIENEEQAAFCSRRLARQICEKLEREQLRCSSIVITARDQSHETYERQWWGIGGDEEEIADRIRWQLVAWLSSSTTEEGLNHISVQALHCIPSAGVSALWKTHHSAKRDSALRKICAYKGEDAVRVPCLVPGYTPMQRSGFACIDQTATSSSDLLYPEGAVEDAPSKVYATPLPAFLYAHSSLQKHVQVAVSDRSTLTHNPKEIVAVISGRQHRYGVLSWKGPWSMPRSWWQESAEAIVHASCTHYLRVSCENSSDFLLMWEQGSWSVAGMYEDHQG</sequence>
<comment type="similarity">
    <text evidence="1">Belongs to the DNA polymerase type-Y family.</text>
</comment>